<keyword evidence="2" id="KW-1185">Reference proteome</keyword>
<protein>
    <submittedName>
        <fullName evidence="1">Uncharacterized protein</fullName>
    </submittedName>
</protein>
<evidence type="ECO:0000313" key="2">
    <source>
        <dbReference type="Proteomes" id="UP001500191"/>
    </source>
</evidence>
<sequence length="460" mass="48787">MKYVSMGLISLAALLSSCGQPDTPQATAPAHTGRTIILGAPGAGAQRLANGARIEPMMLRSQLLPIDSEIGDGEIIVPITTTDPAATQLLSAVPGDNIVSAPTTQAPYGFVREVTATSMQGGNMVIETVESSLEESVQDMDLVEDYNVPLTSLQSVVYADGTRYDLKPEDFGPVNPSVQTLDPQKTFNIAGINKNFDHKIADCGTGAIKLTGTLSANLQGFINVKISWFSLKKVEAGVNLAEKANLTLDATCTFGFTQEAHLLTLNYGTYVIWAGPVPIVVTPSVELYVGANGQVTAQVKYTVEQTFNGRYGVGWYKGEGFRSISETSKSFNQSLTINGSGKLRGWVGAKAGLKFYGVAFAYGYPKAFLEGNVSYANSQFNYCLDAGLSIAVGARLKVLGRNLGEWSKDLGETRTQLLCGATGGGVVTPPPPVTPPLPPREPINPCGLEVGINPLRCQIP</sequence>
<organism evidence="1 2">
    <name type="scientific">Deinococcus depolymerans</name>
    <dbReference type="NCBI Taxonomy" id="392408"/>
    <lineage>
        <taxon>Bacteria</taxon>
        <taxon>Thermotogati</taxon>
        <taxon>Deinococcota</taxon>
        <taxon>Deinococci</taxon>
        <taxon>Deinococcales</taxon>
        <taxon>Deinococcaceae</taxon>
        <taxon>Deinococcus</taxon>
    </lineage>
</organism>
<name>A0ABN1BIV8_9DEIO</name>
<proteinExistence type="predicted"/>
<dbReference type="PROSITE" id="PS51257">
    <property type="entry name" value="PROKAR_LIPOPROTEIN"/>
    <property type="match status" value="1"/>
</dbReference>
<dbReference type="RefSeq" id="WP_343755201.1">
    <property type="nucleotide sequence ID" value="NZ_BAAADB010000003.1"/>
</dbReference>
<evidence type="ECO:0000313" key="1">
    <source>
        <dbReference type="EMBL" id="GAA0498874.1"/>
    </source>
</evidence>
<accession>A0ABN1BIV8</accession>
<gene>
    <name evidence="1" type="ORF">GCM10008937_02580</name>
</gene>
<comment type="caution">
    <text evidence="1">The sequence shown here is derived from an EMBL/GenBank/DDBJ whole genome shotgun (WGS) entry which is preliminary data.</text>
</comment>
<dbReference type="EMBL" id="BAAADB010000003">
    <property type="protein sequence ID" value="GAA0498874.1"/>
    <property type="molecule type" value="Genomic_DNA"/>
</dbReference>
<reference evidence="1 2" key="1">
    <citation type="journal article" date="2019" name="Int. J. Syst. Evol. Microbiol.">
        <title>The Global Catalogue of Microorganisms (GCM) 10K type strain sequencing project: providing services to taxonomists for standard genome sequencing and annotation.</title>
        <authorList>
            <consortium name="The Broad Institute Genomics Platform"/>
            <consortium name="The Broad Institute Genome Sequencing Center for Infectious Disease"/>
            <person name="Wu L."/>
            <person name="Ma J."/>
        </authorList>
    </citation>
    <scope>NUCLEOTIDE SEQUENCE [LARGE SCALE GENOMIC DNA]</scope>
    <source>
        <strain evidence="1 2">JCM 14368</strain>
    </source>
</reference>
<dbReference type="Proteomes" id="UP001500191">
    <property type="component" value="Unassembled WGS sequence"/>
</dbReference>